<keyword evidence="2 6" id="KW-0808">Transferase</keyword>
<dbReference type="GO" id="GO:0010487">
    <property type="term" value="F:thermospermine synthase activity"/>
    <property type="evidence" value="ECO:0007669"/>
    <property type="project" value="UniProtKB-EC"/>
</dbReference>
<dbReference type="EMBL" id="BEGY01000004">
    <property type="protein sequence ID" value="GAX73559.1"/>
    <property type="molecule type" value="Genomic_DNA"/>
</dbReference>
<dbReference type="STRING" id="1157962.A0A250WS91"/>
<dbReference type="InterPro" id="IPR037163">
    <property type="entry name" value="Spermidine_synt_N_sf"/>
</dbReference>
<dbReference type="InterPro" id="IPR030374">
    <property type="entry name" value="PABS"/>
</dbReference>
<reference evidence="8 9" key="1">
    <citation type="submission" date="2017-08" db="EMBL/GenBank/DDBJ databases">
        <title>Acidophilic green algal genome provides insights into adaptation to an acidic environment.</title>
        <authorList>
            <person name="Hirooka S."/>
            <person name="Hirose Y."/>
            <person name="Kanesaki Y."/>
            <person name="Higuchi S."/>
            <person name="Fujiwara T."/>
            <person name="Onuma R."/>
            <person name="Era A."/>
            <person name="Ohbayashi R."/>
            <person name="Uzuka A."/>
            <person name="Nozaki H."/>
            <person name="Yoshikawa H."/>
            <person name="Miyagishima S.Y."/>
        </authorList>
    </citation>
    <scope>NUCLEOTIDE SEQUENCE [LARGE SCALE GENOMIC DNA]</scope>
    <source>
        <strain evidence="8 9">NIES-2499</strain>
    </source>
</reference>
<evidence type="ECO:0000256" key="4">
    <source>
        <dbReference type="ARBA" id="ARBA00048874"/>
    </source>
</evidence>
<feature type="domain" description="PABS" evidence="7">
    <location>
        <begin position="7"/>
        <end position="246"/>
    </location>
</feature>
<dbReference type="Pfam" id="PF01564">
    <property type="entry name" value="Spermine_synth"/>
    <property type="match status" value="1"/>
</dbReference>
<dbReference type="Gene3D" id="3.40.50.150">
    <property type="entry name" value="Vaccinia Virus protein VP39"/>
    <property type="match status" value="1"/>
</dbReference>
<dbReference type="PANTHER" id="PTHR43317">
    <property type="entry name" value="THERMOSPERMINE SYNTHASE ACAULIS5"/>
    <property type="match status" value="1"/>
</dbReference>
<evidence type="ECO:0000256" key="5">
    <source>
        <dbReference type="ARBA" id="ARBA00049721"/>
    </source>
</evidence>
<keyword evidence="3 6" id="KW-0620">Polyamine biosynthesis</keyword>
<name>A0A250WS91_9CHLO</name>
<proteinExistence type="inferred from homology"/>
<dbReference type="FunFam" id="3.40.50.150:FF:000088">
    <property type="entry name" value="Polyamine aminopropyltransferase"/>
    <property type="match status" value="1"/>
</dbReference>
<evidence type="ECO:0000256" key="3">
    <source>
        <dbReference type="ARBA" id="ARBA00023115"/>
    </source>
</evidence>
<organism evidence="8 9">
    <name type="scientific">Chlamydomonas eustigma</name>
    <dbReference type="NCBI Taxonomy" id="1157962"/>
    <lineage>
        <taxon>Eukaryota</taxon>
        <taxon>Viridiplantae</taxon>
        <taxon>Chlorophyta</taxon>
        <taxon>core chlorophytes</taxon>
        <taxon>Chlorophyceae</taxon>
        <taxon>CS clade</taxon>
        <taxon>Chlamydomonadales</taxon>
        <taxon>Chlamydomonadaceae</taxon>
        <taxon>Chlamydomonas</taxon>
    </lineage>
</organism>
<comment type="catalytic activity">
    <reaction evidence="4">
        <text>S-adenosyl 3-(methylsulfanyl)propylamine + spermidine = thermospermine + S-methyl-5'-thioadenosine + H(+)</text>
        <dbReference type="Rhea" id="RHEA:30515"/>
        <dbReference type="ChEBI" id="CHEBI:15378"/>
        <dbReference type="ChEBI" id="CHEBI:17509"/>
        <dbReference type="ChEBI" id="CHEBI:57443"/>
        <dbReference type="ChEBI" id="CHEBI:57834"/>
        <dbReference type="ChEBI" id="CHEBI:59903"/>
        <dbReference type="EC" id="2.5.1.79"/>
    </reaction>
</comment>
<dbReference type="PROSITE" id="PS51006">
    <property type="entry name" value="PABS_2"/>
    <property type="match status" value="1"/>
</dbReference>
<comment type="caution">
    <text evidence="8">The sequence shown here is derived from an EMBL/GenBank/DDBJ whole genome shotgun (WGS) entry which is preliminary data.</text>
</comment>
<dbReference type="AlphaFoldDB" id="A0A250WS91"/>
<comment type="similarity">
    <text evidence="1">Belongs to the spermidine/spermine synthase family.</text>
</comment>
<dbReference type="NCBIfam" id="NF037959">
    <property type="entry name" value="MFS_SpdSyn"/>
    <property type="match status" value="1"/>
</dbReference>
<evidence type="ECO:0000259" key="7">
    <source>
        <dbReference type="PROSITE" id="PS51006"/>
    </source>
</evidence>
<dbReference type="SUPFAM" id="SSF53335">
    <property type="entry name" value="S-adenosyl-L-methionine-dependent methyltransferases"/>
    <property type="match status" value="1"/>
</dbReference>
<dbReference type="Proteomes" id="UP000232323">
    <property type="component" value="Unassembled WGS sequence"/>
</dbReference>
<dbReference type="OrthoDB" id="38125at2759"/>
<protein>
    <recommendedName>
        <fullName evidence="5">thermospermine synthase</fullName>
        <ecNumber evidence="5">2.5.1.79</ecNumber>
    </recommendedName>
</protein>
<sequence length="330" mass="36982">MSEAAKRLWVEEDLGPDFRWSYRASSILFSGKSKYQEIDLVDTPTFGKVLLLDGKMQSTESDEKVYHELLVHPTLLYHPCPRTVFIMGGGEGATAREVLRHRTVEALVMADIDQVVVDACSKHLLRNTQAFADPRLKLVIADARAQLESWPHKFDVIIGDLADPLDGGPCYQLYTQEFYETVVREKLNPGGVFVTQSGPASFNSCTEVFTCIHRTLSTVFPKVLPYAQHIPSFCDTWGYNLAFTSHTQEVLKPEELDQRAAERIVGELEFLDGQTFAGLCQLNKAVRQALANEQEVYTVDSARFIHGTGIAVDAHIAPREEENNKMVDSD</sequence>
<dbReference type="Pfam" id="PF17284">
    <property type="entry name" value="Spermine_synt_N"/>
    <property type="match status" value="1"/>
</dbReference>
<dbReference type="InterPro" id="IPR035246">
    <property type="entry name" value="Spermidine_synt_N"/>
</dbReference>
<dbReference type="HAMAP" id="MF_00198">
    <property type="entry name" value="Spermidine_synth"/>
    <property type="match status" value="1"/>
</dbReference>
<accession>A0A250WS91</accession>
<keyword evidence="9" id="KW-1185">Reference proteome</keyword>
<evidence type="ECO:0000313" key="9">
    <source>
        <dbReference type="Proteomes" id="UP000232323"/>
    </source>
</evidence>
<dbReference type="GO" id="GO:0006596">
    <property type="term" value="P:polyamine biosynthetic process"/>
    <property type="evidence" value="ECO:0007669"/>
    <property type="project" value="UniProtKB-UniRule"/>
</dbReference>
<gene>
    <name evidence="8" type="ORF">CEUSTIGMA_g1010.t1</name>
</gene>
<evidence type="ECO:0000256" key="1">
    <source>
        <dbReference type="ARBA" id="ARBA00007867"/>
    </source>
</evidence>
<evidence type="ECO:0000313" key="8">
    <source>
        <dbReference type="EMBL" id="GAX73559.1"/>
    </source>
</evidence>
<dbReference type="EC" id="2.5.1.79" evidence="5"/>
<evidence type="ECO:0000256" key="2">
    <source>
        <dbReference type="ARBA" id="ARBA00022679"/>
    </source>
</evidence>
<dbReference type="InterPro" id="IPR001045">
    <property type="entry name" value="Spermi_synthase"/>
</dbReference>
<dbReference type="CDD" id="cd02440">
    <property type="entry name" value="AdoMet_MTases"/>
    <property type="match status" value="1"/>
</dbReference>
<feature type="active site" description="Proton acceptor" evidence="6">
    <location>
        <position position="160"/>
    </location>
</feature>
<dbReference type="PANTHER" id="PTHR43317:SF1">
    <property type="entry name" value="THERMOSPERMINE SYNTHASE ACAULIS5"/>
    <property type="match status" value="1"/>
</dbReference>
<evidence type="ECO:0000256" key="6">
    <source>
        <dbReference type="PROSITE-ProRule" id="PRU00354"/>
    </source>
</evidence>
<dbReference type="Gene3D" id="2.30.140.10">
    <property type="entry name" value="Spermidine synthase, tetramerisation domain"/>
    <property type="match status" value="1"/>
</dbReference>
<dbReference type="InterPro" id="IPR029063">
    <property type="entry name" value="SAM-dependent_MTases_sf"/>
</dbReference>